<accession>A0A382AN87</accession>
<gene>
    <name evidence="1" type="ORF">METZ01_LOCUS155605</name>
</gene>
<proteinExistence type="predicted"/>
<dbReference type="AlphaFoldDB" id="A0A382AN87"/>
<protein>
    <submittedName>
        <fullName evidence="1">Uncharacterized protein</fullName>
    </submittedName>
</protein>
<name>A0A382AN87_9ZZZZ</name>
<organism evidence="1">
    <name type="scientific">marine metagenome</name>
    <dbReference type="NCBI Taxonomy" id="408172"/>
    <lineage>
        <taxon>unclassified sequences</taxon>
        <taxon>metagenomes</taxon>
        <taxon>ecological metagenomes</taxon>
    </lineage>
</organism>
<dbReference type="EMBL" id="UINC01026032">
    <property type="protein sequence ID" value="SVB02751.1"/>
    <property type="molecule type" value="Genomic_DNA"/>
</dbReference>
<evidence type="ECO:0000313" key="1">
    <source>
        <dbReference type="EMBL" id="SVB02751.1"/>
    </source>
</evidence>
<reference evidence="1" key="1">
    <citation type="submission" date="2018-05" db="EMBL/GenBank/DDBJ databases">
        <authorList>
            <person name="Lanie J.A."/>
            <person name="Ng W.-L."/>
            <person name="Kazmierczak K.M."/>
            <person name="Andrzejewski T.M."/>
            <person name="Davidsen T.M."/>
            <person name="Wayne K.J."/>
            <person name="Tettelin H."/>
            <person name="Glass J.I."/>
            <person name="Rusch D."/>
            <person name="Podicherti R."/>
            <person name="Tsui H.-C.T."/>
            <person name="Winkler M.E."/>
        </authorList>
    </citation>
    <scope>NUCLEOTIDE SEQUENCE</scope>
</reference>
<sequence length="184" mass="20809">MLFFAKAEVGRVTYVRSPGVSMAINLVAVARPTTTRKMAVLLIMTPATIEWNKIAIPQPFRLFSFRFAGISHGLDPKFHPSRHRNGAAACSSEIRGGIEIQLTNSELMLNPKGEQQVDYPTLFWHVHGANFAVIRSGLNRFRCQFFYTPHDQHGTGRKEYDSLEQCVTTLLQVQANHERNHDQS</sequence>